<dbReference type="Proteomes" id="UP000060487">
    <property type="component" value="Unassembled WGS sequence"/>
</dbReference>
<protein>
    <recommendedName>
        <fullName evidence="2">CRISPR system Cms protein Csm4</fullName>
    </recommendedName>
</protein>
<accession>A0ABR5SJQ2</accession>
<evidence type="ECO:0000256" key="1">
    <source>
        <dbReference type="ARBA" id="ARBA00005772"/>
    </source>
</evidence>
<dbReference type="NCBIfam" id="TIGR01903">
    <property type="entry name" value="cas5_csm4"/>
    <property type="match status" value="1"/>
</dbReference>
<comment type="caution">
    <text evidence="5">The sequence shown here is derived from an EMBL/GenBank/DDBJ whole genome shotgun (WGS) entry which is preliminary data.</text>
</comment>
<keyword evidence="6" id="KW-1185">Reference proteome</keyword>
<dbReference type="InterPro" id="IPR005510">
    <property type="entry name" value="Csm4"/>
</dbReference>
<dbReference type="RefSeq" id="WP_085050637.1">
    <property type="nucleotide sequence ID" value="NZ_LNQR01000002.1"/>
</dbReference>
<comment type="similarity">
    <text evidence="1">Belongs to the CRISPR-associated Csm4 family.</text>
</comment>
<dbReference type="EMBL" id="LNQR01000002">
    <property type="protein sequence ID" value="KWT94951.1"/>
    <property type="molecule type" value="Genomic_DNA"/>
</dbReference>
<keyword evidence="3" id="KW-0694">RNA-binding</keyword>
<keyword evidence="4" id="KW-0051">Antiviral defense</keyword>
<sequence length="309" mass="34566">MNTYRLRIKLKGSFITPLQADTIFGSLCWIMAWSEGQDAVKEFLSGYINGKPAFVLSDGMPGDLLPAPAHLSLSAQKEGMGFEDYNKTKEIKKVQWLLPNVFEKVRNGNFDIEPCGRLKTFKSFTTLHSSVNRITGTTAEGGNLFELSEYAAEQDEISIYIKIRDGWEEKVSSLLNELSKTGYGKKKTSGKGAFEIIKFEPFKFNDVNGADGFMSLSNFVPAQCDPTEGFYKIFVKYGKLGGEFTFCGRPFKKPLIMLTAGSSFRVKEEIKPYYGRMVKDISPAKPQVVHYGYAFSIPVVIPHSVEVKT</sequence>
<evidence type="ECO:0000256" key="4">
    <source>
        <dbReference type="ARBA" id="ARBA00023118"/>
    </source>
</evidence>
<organism evidence="5 6">
    <name type="scientific">Candidatus Magnetominusculus xianensis</name>
    <dbReference type="NCBI Taxonomy" id="1748249"/>
    <lineage>
        <taxon>Bacteria</taxon>
        <taxon>Pseudomonadati</taxon>
        <taxon>Nitrospirota</taxon>
        <taxon>Nitrospiria</taxon>
        <taxon>Nitrospirales</taxon>
        <taxon>Nitrospiraceae</taxon>
        <taxon>Candidatus Magnetominusculus</taxon>
    </lineage>
</organism>
<evidence type="ECO:0000256" key="3">
    <source>
        <dbReference type="ARBA" id="ARBA00022884"/>
    </source>
</evidence>
<reference evidence="5 6" key="1">
    <citation type="submission" date="2015-11" db="EMBL/GenBank/DDBJ databases">
        <authorList>
            <person name="Lin W."/>
        </authorList>
    </citation>
    <scope>NUCLEOTIDE SEQUENCE [LARGE SCALE GENOMIC DNA]</scope>
    <source>
        <strain evidence="5 6">HCH-1</strain>
    </source>
</reference>
<evidence type="ECO:0000313" key="6">
    <source>
        <dbReference type="Proteomes" id="UP000060487"/>
    </source>
</evidence>
<evidence type="ECO:0000256" key="2">
    <source>
        <dbReference type="ARBA" id="ARBA00016109"/>
    </source>
</evidence>
<gene>
    <name evidence="5" type="ORF">ASN18_0101</name>
</gene>
<proteinExistence type="inferred from homology"/>
<name>A0ABR5SJQ2_9BACT</name>
<evidence type="ECO:0000313" key="5">
    <source>
        <dbReference type="EMBL" id="KWT94951.1"/>
    </source>
</evidence>